<evidence type="ECO:0000256" key="4">
    <source>
        <dbReference type="ARBA" id="ARBA00023128"/>
    </source>
</evidence>
<feature type="active site" description="Proton acceptor" evidence="7 8">
    <location>
        <position position="133"/>
    </location>
</feature>
<dbReference type="NCBIfam" id="NF003591">
    <property type="entry name" value="PRK05254.1-4"/>
    <property type="match status" value="1"/>
</dbReference>
<keyword evidence="3 7" id="KW-0378">Hydrolase</keyword>
<dbReference type="Pfam" id="PF03167">
    <property type="entry name" value="UDG"/>
    <property type="match status" value="1"/>
</dbReference>
<dbReference type="PANTHER" id="PTHR11264:SF0">
    <property type="entry name" value="URACIL-DNA GLYCOSYLASE"/>
    <property type="match status" value="1"/>
</dbReference>
<dbReference type="Gene3D" id="3.40.470.10">
    <property type="entry name" value="Uracil-DNA glycosylase-like domain"/>
    <property type="match status" value="1"/>
</dbReference>
<accession>A0A2T9Y830</accession>
<feature type="domain" description="Uracil-DNA glycosylase-like" evidence="11">
    <location>
        <begin position="118"/>
        <end position="283"/>
    </location>
</feature>
<comment type="caution">
    <text evidence="12">The sequence shown here is derived from an EMBL/GenBank/DDBJ whole genome shotgun (WGS) entry which is preliminary data.</text>
</comment>
<dbReference type="NCBIfam" id="NF003589">
    <property type="entry name" value="PRK05254.1-2"/>
    <property type="match status" value="1"/>
</dbReference>
<dbReference type="NCBIfam" id="NF003592">
    <property type="entry name" value="PRK05254.1-5"/>
    <property type="match status" value="1"/>
</dbReference>
<proteinExistence type="inferred from homology"/>
<feature type="compositionally biased region" description="Basic and acidic residues" evidence="10">
    <location>
        <begin position="24"/>
        <end position="33"/>
    </location>
</feature>
<dbReference type="InterPro" id="IPR005122">
    <property type="entry name" value="Uracil-DNA_glycosylase-like"/>
</dbReference>
<evidence type="ECO:0000256" key="8">
    <source>
        <dbReference type="PROSITE-ProRule" id="PRU10072"/>
    </source>
</evidence>
<evidence type="ECO:0000256" key="5">
    <source>
        <dbReference type="ARBA" id="ARBA00023204"/>
    </source>
</evidence>
<evidence type="ECO:0000259" key="11">
    <source>
        <dbReference type="SMART" id="SM00986"/>
    </source>
</evidence>
<organism evidence="12 13">
    <name type="scientific">Smittium simulii</name>
    <dbReference type="NCBI Taxonomy" id="133385"/>
    <lineage>
        <taxon>Eukaryota</taxon>
        <taxon>Fungi</taxon>
        <taxon>Fungi incertae sedis</taxon>
        <taxon>Zoopagomycota</taxon>
        <taxon>Kickxellomycotina</taxon>
        <taxon>Harpellomycetes</taxon>
        <taxon>Harpellales</taxon>
        <taxon>Legeriomycetaceae</taxon>
        <taxon>Smittium</taxon>
    </lineage>
</organism>
<dbReference type="SUPFAM" id="SSF52141">
    <property type="entry name" value="Uracil-DNA glycosylase-like"/>
    <property type="match status" value="1"/>
</dbReference>
<name>A0A2T9Y830_9FUNG</name>
<feature type="compositionally biased region" description="Polar residues" evidence="10">
    <location>
        <begin position="38"/>
        <end position="63"/>
    </location>
</feature>
<feature type="region of interest" description="Disordered" evidence="10">
    <location>
        <begin position="22"/>
        <end position="63"/>
    </location>
</feature>
<dbReference type="PANTHER" id="PTHR11264">
    <property type="entry name" value="URACIL-DNA GLYCOSYLASE"/>
    <property type="match status" value="1"/>
</dbReference>
<dbReference type="GO" id="GO:0097510">
    <property type="term" value="P:base-excision repair, AP site formation via deaminated base removal"/>
    <property type="evidence" value="ECO:0007669"/>
    <property type="project" value="TreeGrafter"/>
</dbReference>
<sequence length="296" mass="34232">MPAIKTKDSTESKSTKLTAFYKTSESKEKKQQKEQSQLTQCAEKSKRQPNTLNETQETLNPEEQQSLEFQTMGRDWYILLRKEFSSEYFKKIKEFLETQNREGKVVYPQAKDIYSWSQYTPFEQLKVVILGQDPYHNINQAHGLAFSVLPGTQVPPSLQNIYKAINIDYPTQFPKPLPKSGYLENWAKQGVLLLNATLTVEAHKANSHSTIGWNVFTDHIIELISKNHSNVVFMLWGSYAQKKANSRIDKSRHLVLTAVHPSPLSAHRGFFEAHHFLLANEYLRKHGRSEIEWHNI</sequence>
<dbReference type="InterPro" id="IPR036895">
    <property type="entry name" value="Uracil-DNA_glycosylase-like_sf"/>
</dbReference>
<dbReference type="NCBIfam" id="NF003588">
    <property type="entry name" value="PRK05254.1-1"/>
    <property type="match status" value="1"/>
</dbReference>
<keyword evidence="4 7" id="KW-0496">Mitochondrion</keyword>
<dbReference type="GO" id="GO:0005739">
    <property type="term" value="C:mitochondrion"/>
    <property type="evidence" value="ECO:0007669"/>
    <property type="project" value="UniProtKB-SubCell"/>
</dbReference>
<dbReference type="InterPro" id="IPR002043">
    <property type="entry name" value="UDG_fam1"/>
</dbReference>
<evidence type="ECO:0000256" key="3">
    <source>
        <dbReference type="ARBA" id="ARBA00022801"/>
    </source>
</evidence>
<dbReference type="FunFam" id="3.40.470.10:FF:000007">
    <property type="entry name" value="Uracil-DNA glycosylase"/>
    <property type="match status" value="1"/>
</dbReference>
<dbReference type="CDD" id="cd10027">
    <property type="entry name" value="UDG-F1-like"/>
    <property type="match status" value="1"/>
</dbReference>
<dbReference type="NCBIfam" id="TIGR00628">
    <property type="entry name" value="ung"/>
    <property type="match status" value="1"/>
</dbReference>
<dbReference type="STRING" id="133385.A0A2T9Y830"/>
<dbReference type="SMART" id="SM00986">
    <property type="entry name" value="UDG"/>
    <property type="match status" value="1"/>
</dbReference>
<keyword evidence="6 7" id="KW-0539">Nucleus</keyword>
<dbReference type="GO" id="GO:0004844">
    <property type="term" value="F:uracil DNA N-glycosylase activity"/>
    <property type="evidence" value="ECO:0007669"/>
    <property type="project" value="UniProtKB-UniRule"/>
</dbReference>
<evidence type="ECO:0000256" key="7">
    <source>
        <dbReference type="HAMAP-Rule" id="MF_03166"/>
    </source>
</evidence>
<dbReference type="EC" id="3.2.2.27" evidence="7 9"/>
<gene>
    <name evidence="7" type="primary">UNG1</name>
    <name evidence="12" type="ORF">BB561_005830</name>
</gene>
<dbReference type="GO" id="GO:0005634">
    <property type="term" value="C:nucleus"/>
    <property type="evidence" value="ECO:0007669"/>
    <property type="project" value="UniProtKB-SubCell"/>
</dbReference>
<dbReference type="PROSITE" id="PS00130">
    <property type="entry name" value="U_DNA_GLYCOSYLASE"/>
    <property type="match status" value="1"/>
</dbReference>
<reference evidence="12 13" key="1">
    <citation type="journal article" date="2018" name="MBio">
        <title>Comparative Genomics Reveals the Core Gene Toolbox for the Fungus-Insect Symbiosis.</title>
        <authorList>
            <person name="Wang Y."/>
            <person name="Stata M."/>
            <person name="Wang W."/>
            <person name="Stajich J.E."/>
            <person name="White M.M."/>
            <person name="Moncalvo J.M."/>
        </authorList>
    </citation>
    <scope>NUCLEOTIDE SEQUENCE [LARGE SCALE GENOMIC DNA]</scope>
    <source>
        <strain evidence="12 13">SWE-8-4</strain>
    </source>
</reference>
<dbReference type="Proteomes" id="UP000245383">
    <property type="component" value="Unassembled WGS sequence"/>
</dbReference>
<protein>
    <recommendedName>
        <fullName evidence="7 9">Uracil-DNA glycosylase</fullName>
        <shortName evidence="7">UDG</shortName>
        <ecNumber evidence="7 9">3.2.2.27</ecNumber>
    </recommendedName>
</protein>
<comment type="similarity">
    <text evidence="1 7 9">Belongs to the uracil-DNA glycosylase (UDG) superfamily. UNG family.</text>
</comment>
<evidence type="ECO:0000256" key="1">
    <source>
        <dbReference type="ARBA" id="ARBA00008184"/>
    </source>
</evidence>
<dbReference type="EMBL" id="MBFR01000383">
    <property type="protein sequence ID" value="PVU88475.1"/>
    <property type="molecule type" value="Genomic_DNA"/>
</dbReference>
<evidence type="ECO:0000313" key="12">
    <source>
        <dbReference type="EMBL" id="PVU88475.1"/>
    </source>
</evidence>
<evidence type="ECO:0000313" key="13">
    <source>
        <dbReference type="Proteomes" id="UP000245383"/>
    </source>
</evidence>
<evidence type="ECO:0000256" key="2">
    <source>
        <dbReference type="ARBA" id="ARBA00022763"/>
    </source>
</evidence>
<comment type="subcellular location">
    <subcellularLocation>
        <location evidence="7">Mitochondrion</location>
    </subcellularLocation>
    <subcellularLocation>
        <location evidence="7">Nucleus</location>
    </subcellularLocation>
</comment>
<comment type="function">
    <text evidence="7 9">Excises uracil residues from the DNA which can arise as a result of misincorporation of dUMP residues by DNA polymerase or due to deamination of cytosine.</text>
</comment>
<evidence type="ECO:0000256" key="10">
    <source>
        <dbReference type="SAM" id="MobiDB-lite"/>
    </source>
</evidence>
<evidence type="ECO:0000256" key="6">
    <source>
        <dbReference type="ARBA" id="ARBA00023242"/>
    </source>
</evidence>
<keyword evidence="5 7" id="KW-0234">DNA repair</keyword>
<keyword evidence="2 7" id="KW-0227">DNA damage</keyword>
<dbReference type="SMART" id="SM00987">
    <property type="entry name" value="UreE_C"/>
    <property type="match status" value="1"/>
</dbReference>
<comment type="catalytic activity">
    <reaction evidence="7 9">
        <text>Hydrolyzes single-stranded DNA or mismatched double-stranded DNA and polynucleotides, releasing free uracil.</text>
        <dbReference type="EC" id="3.2.2.27"/>
    </reaction>
</comment>
<dbReference type="OrthoDB" id="10031947at2759"/>
<dbReference type="HAMAP" id="MF_00148">
    <property type="entry name" value="UDG"/>
    <property type="match status" value="1"/>
</dbReference>
<evidence type="ECO:0000256" key="9">
    <source>
        <dbReference type="RuleBase" id="RU003780"/>
    </source>
</evidence>
<dbReference type="AlphaFoldDB" id="A0A2T9Y830"/>
<dbReference type="InterPro" id="IPR018085">
    <property type="entry name" value="Ura-DNA_Glyclase_AS"/>
</dbReference>
<keyword evidence="13" id="KW-1185">Reference proteome</keyword>